<dbReference type="GO" id="GO:0043488">
    <property type="term" value="P:regulation of mRNA stability"/>
    <property type="evidence" value="ECO:0000318"/>
    <property type="project" value="GO_Central"/>
</dbReference>
<dbReference type="GO" id="GO:0005737">
    <property type="term" value="C:cytoplasm"/>
    <property type="evidence" value="ECO:0000318"/>
    <property type="project" value="GO_Central"/>
</dbReference>
<dbReference type="SUPFAM" id="SSF54928">
    <property type="entry name" value="RNA-binding domain, RBD"/>
    <property type="match status" value="1"/>
</dbReference>
<dbReference type="Proteomes" id="UP000026915">
    <property type="component" value="Chromosome 9"/>
</dbReference>
<dbReference type="InterPro" id="IPR035979">
    <property type="entry name" value="RBD_domain_sf"/>
</dbReference>
<keyword evidence="7" id="KW-0539">Nucleus</keyword>
<organism evidence="11 12">
    <name type="scientific">Theobroma cacao</name>
    <name type="common">Cacao</name>
    <name type="synonym">Cocoa</name>
    <dbReference type="NCBI Taxonomy" id="3641"/>
    <lineage>
        <taxon>Eukaryota</taxon>
        <taxon>Viridiplantae</taxon>
        <taxon>Streptophyta</taxon>
        <taxon>Embryophyta</taxon>
        <taxon>Tracheophyta</taxon>
        <taxon>Spermatophyta</taxon>
        <taxon>Magnoliopsida</taxon>
        <taxon>eudicotyledons</taxon>
        <taxon>Gunneridae</taxon>
        <taxon>Pentapetalae</taxon>
        <taxon>rosids</taxon>
        <taxon>malvids</taxon>
        <taxon>Malvales</taxon>
        <taxon>Malvaceae</taxon>
        <taxon>Byttnerioideae</taxon>
        <taxon>Theobroma</taxon>
    </lineage>
</organism>
<protein>
    <submittedName>
        <fullName evidence="11">Uncharacterized protein isoform 2</fullName>
    </submittedName>
</protein>
<comment type="subcellular location">
    <subcellularLocation>
        <location evidence="1">Nucleus</location>
    </subcellularLocation>
</comment>
<keyword evidence="12" id="KW-1185">Reference proteome</keyword>
<evidence type="ECO:0000256" key="3">
    <source>
        <dbReference type="ARBA" id="ARBA00022723"/>
    </source>
</evidence>
<dbReference type="AlphaFoldDB" id="A0A061GPP6"/>
<comment type="similarity">
    <text evidence="2">Belongs to the ZC3H14 family.</text>
</comment>
<evidence type="ECO:0000256" key="1">
    <source>
        <dbReference type="ARBA" id="ARBA00004123"/>
    </source>
</evidence>
<evidence type="ECO:0000259" key="10">
    <source>
        <dbReference type="PROSITE" id="PS50102"/>
    </source>
</evidence>
<dbReference type="Pfam" id="PF00076">
    <property type="entry name" value="RRM_1"/>
    <property type="match status" value="1"/>
</dbReference>
<keyword evidence="4" id="KW-0677">Repeat</keyword>
<dbReference type="PROSITE" id="PS50102">
    <property type="entry name" value="RRM"/>
    <property type="match status" value="1"/>
</dbReference>
<feature type="compositionally biased region" description="Polar residues" evidence="9">
    <location>
        <begin position="107"/>
        <end position="126"/>
    </location>
</feature>
<evidence type="ECO:0000256" key="8">
    <source>
        <dbReference type="PROSITE-ProRule" id="PRU00176"/>
    </source>
</evidence>
<dbReference type="EMBL" id="CM001887">
    <property type="protein sequence ID" value="EOY31501.1"/>
    <property type="molecule type" value="Genomic_DNA"/>
</dbReference>
<dbReference type="Gramene" id="EOY31501">
    <property type="protein sequence ID" value="EOY31501"/>
    <property type="gene ID" value="TCM_038426"/>
</dbReference>
<dbReference type="eggNOG" id="KOG3702">
    <property type="taxonomic scope" value="Eukaryota"/>
</dbReference>
<dbReference type="InterPro" id="IPR012677">
    <property type="entry name" value="Nucleotide-bd_a/b_plait_sf"/>
</dbReference>
<dbReference type="InterPro" id="IPR000504">
    <property type="entry name" value="RRM_dom"/>
</dbReference>
<evidence type="ECO:0000256" key="6">
    <source>
        <dbReference type="ARBA" id="ARBA00022833"/>
    </source>
</evidence>
<proteinExistence type="inferred from homology"/>
<evidence type="ECO:0000256" key="5">
    <source>
        <dbReference type="ARBA" id="ARBA00022771"/>
    </source>
</evidence>
<dbReference type="PANTHER" id="PTHR14738:SF29">
    <property type="entry name" value="ZINC FINGER CCCH DOMAIN-CONTAINING PROTEIN 14"/>
    <property type="match status" value="1"/>
</dbReference>
<dbReference type="GO" id="GO:0005634">
    <property type="term" value="C:nucleus"/>
    <property type="evidence" value="ECO:0000318"/>
    <property type="project" value="GO_Central"/>
</dbReference>
<evidence type="ECO:0000256" key="9">
    <source>
        <dbReference type="SAM" id="MobiDB-lite"/>
    </source>
</evidence>
<evidence type="ECO:0000313" key="11">
    <source>
        <dbReference type="EMBL" id="EOY31501.1"/>
    </source>
</evidence>
<evidence type="ECO:0000256" key="7">
    <source>
        <dbReference type="ARBA" id="ARBA00023242"/>
    </source>
</evidence>
<dbReference type="FunCoup" id="A0A061GPP6">
    <property type="interactions" value="208"/>
</dbReference>
<keyword evidence="3" id="KW-0479">Metal-binding</keyword>
<reference evidence="11 12" key="1">
    <citation type="journal article" date="2013" name="Genome Biol.">
        <title>The genome sequence of the most widely cultivated cacao type and its use to identify candidate genes regulating pod color.</title>
        <authorList>
            <person name="Motamayor J.C."/>
            <person name="Mockaitis K."/>
            <person name="Schmutz J."/>
            <person name="Haiminen N."/>
            <person name="Iii D.L."/>
            <person name="Cornejo O."/>
            <person name="Findley S.D."/>
            <person name="Zheng P."/>
            <person name="Utro F."/>
            <person name="Royaert S."/>
            <person name="Saski C."/>
            <person name="Jenkins J."/>
            <person name="Podicheti R."/>
            <person name="Zhao M."/>
            <person name="Scheffler B.E."/>
            <person name="Stack J.C."/>
            <person name="Feltus F.A."/>
            <person name="Mustiga G.M."/>
            <person name="Amores F."/>
            <person name="Phillips W."/>
            <person name="Marelli J.P."/>
            <person name="May G.D."/>
            <person name="Shapiro H."/>
            <person name="Ma J."/>
            <person name="Bustamante C.D."/>
            <person name="Schnell R.J."/>
            <person name="Main D."/>
            <person name="Gilbert D."/>
            <person name="Parida L."/>
            <person name="Kuhn D.N."/>
        </authorList>
    </citation>
    <scope>NUCLEOTIDE SEQUENCE [LARGE SCALE GENOMIC DNA]</scope>
    <source>
        <strain evidence="12">cv. Matina 1-6</strain>
    </source>
</reference>
<evidence type="ECO:0000256" key="4">
    <source>
        <dbReference type="ARBA" id="ARBA00022737"/>
    </source>
</evidence>
<evidence type="ECO:0000313" key="12">
    <source>
        <dbReference type="Proteomes" id="UP000026915"/>
    </source>
</evidence>
<dbReference type="GO" id="GO:0008143">
    <property type="term" value="F:poly(A) binding"/>
    <property type="evidence" value="ECO:0000318"/>
    <property type="project" value="GO_Central"/>
</dbReference>
<sequence length="557" mass="61813">MSEENPKQLKKRTALVMAWDSNVKASVSEKLLHLLGDFNYNPDSLRVLTEYVVVLVSNGKCQSEVKSALEAFLGDSVTEFVSWLWDILSETSNDLNANMSSSDLENITGASSTEADASGKNQSQKCGSEAPKSHCQFSVFSNTLAEETNKDASTHSCKFNKNFREFENNQDGSLAGCSFKTKPSAEILVADEQHMQYEKVHERSPPSKHCQETNVGRRRLFSKAAGVIFVQKGINGTTRGNVWDRLGKLTENDTSVKVKKVKANEGDNIKRQMLEQNSPRLGQNTLIPTVHDSKVNENVSGNCNVKTYRSNHDRKRQLNDFIPISASTSNSLYHEEEKSRKYRRQAENYTYMLKESGASCKSEKSKSYNKCCTSVFDASVSSRPEKISQEKLRMEAPESTQTLISHSACPATTGGTGPVQAQLVDMKLRLHQLETEISKLKSNPVNKDGNHALSSSFGSIDLLKEGVESRTVSVTNVHVAATQDAVRSYFARCGAIIRVIKLTDTLTVKQKWSAYITFANKESVDKALALNGTNFFSRIIWVRKAGKQQANLLATCQ</sequence>
<dbReference type="InterPro" id="IPR040366">
    <property type="entry name" value="Nab2/ZC3H14"/>
</dbReference>
<dbReference type="SMART" id="SM00360">
    <property type="entry name" value="RRM"/>
    <property type="match status" value="1"/>
</dbReference>
<evidence type="ECO:0000256" key="2">
    <source>
        <dbReference type="ARBA" id="ARBA00008423"/>
    </source>
</evidence>
<keyword evidence="8" id="KW-0694">RNA-binding</keyword>
<dbReference type="InParanoid" id="A0A061GPP6"/>
<dbReference type="Gene3D" id="3.30.70.330">
    <property type="match status" value="1"/>
</dbReference>
<accession>A0A061GPP6</accession>
<keyword evidence="6" id="KW-0862">Zinc</keyword>
<dbReference type="PANTHER" id="PTHR14738">
    <property type="entry name" value="ZINC FINGER CCCH DOMAIN-CONTAINING PROTEIN 14"/>
    <property type="match status" value="1"/>
</dbReference>
<dbReference type="OMA" id="KENTNHF"/>
<name>A0A061GPP6_THECC</name>
<gene>
    <name evidence="11" type="ORF">TCM_038426</name>
</gene>
<dbReference type="STRING" id="3641.A0A061GPP6"/>
<feature type="domain" description="RRM" evidence="10">
    <location>
        <begin position="470"/>
        <end position="547"/>
    </location>
</feature>
<feature type="region of interest" description="Disordered" evidence="9">
    <location>
        <begin position="107"/>
        <end position="130"/>
    </location>
</feature>
<dbReference type="GO" id="GO:0008270">
    <property type="term" value="F:zinc ion binding"/>
    <property type="evidence" value="ECO:0007669"/>
    <property type="project" value="UniProtKB-KW"/>
</dbReference>
<keyword evidence="5" id="KW-0863">Zinc-finger</keyword>